<dbReference type="InterPro" id="IPR016032">
    <property type="entry name" value="Sig_transdc_resp-reg_C-effctor"/>
</dbReference>
<dbReference type="SMART" id="SM00421">
    <property type="entry name" value="HTH_LUXR"/>
    <property type="match status" value="1"/>
</dbReference>
<evidence type="ECO:0000313" key="10">
    <source>
        <dbReference type="Proteomes" id="UP000592181"/>
    </source>
</evidence>
<dbReference type="InterPro" id="IPR039420">
    <property type="entry name" value="WalR-like"/>
</dbReference>
<dbReference type="PROSITE" id="PS50110">
    <property type="entry name" value="RESPONSE_REGULATORY"/>
    <property type="match status" value="1"/>
</dbReference>
<dbReference type="InterPro" id="IPR011006">
    <property type="entry name" value="CheY-like_superfamily"/>
</dbReference>
<evidence type="ECO:0000256" key="5">
    <source>
        <dbReference type="PROSITE-ProRule" id="PRU00169"/>
    </source>
</evidence>
<name>A0A852WXN7_9MICO</name>
<dbReference type="Proteomes" id="UP000592181">
    <property type="component" value="Unassembled WGS sequence"/>
</dbReference>
<dbReference type="GO" id="GO:0003677">
    <property type="term" value="F:DNA binding"/>
    <property type="evidence" value="ECO:0007669"/>
    <property type="project" value="UniProtKB-KW"/>
</dbReference>
<dbReference type="CDD" id="cd06170">
    <property type="entry name" value="LuxR_C_like"/>
    <property type="match status" value="1"/>
</dbReference>
<feature type="domain" description="HTH luxR-type" evidence="7">
    <location>
        <begin position="176"/>
        <end position="241"/>
    </location>
</feature>
<keyword evidence="10" id="KW-1185">Reference proteome</keyword>
<dbReference type="Gene3D" id="3.40.50.2300">
    <property type="match status" value="1"/>
</dbReference>
<dbReference type="SUPFAM" id="SSF52172">
    <property type="entry name" value="CheY-like"/>
    <property type="match status" value="1"/>
</dbReference>
<dbReference type="GO" id="GO:0000160">
    <property type="term" value="P:phosphorelay signal transduction system"/>
    <property type="evidence" value="ECO:0007669"/>
    <property type="project" value="InterPro"/>
</dbReference>
<dbReference type="PROSITE" id="PS00622">
    <property type="entry name" value="HTH_LUXR_1"/>
    <property type="match status" value="1"/>
</dbReference>
<organism evidence="9 10">
    <name type="scientific">Janibacter alkaliphilus</name>
    <dbReference type="NCBI Taxonomy" id="1069963"/>
    <lineage>
        <taxon>Bacteria</taxon>
        <taxon>Bacillati</taxon>
        <taxon>Actinomycetota</taxon>
        <taxon>Actinomycetes</taxon>
        <taxon>Micrococcales</taxon>
        <taxon>Intrasporangiaceae</taxon>
        <taxon>Janibacter</taxon>
    </lineage>
</organism>
<evidence type="ECO:0000256" key="2">
    <source>
        <dbReference type="ARBA" id="ARBA00023015"/>
    </source>
</evidence>
<dbReference type="PROSITE" id="PS50043">
    <property type="entry name" value="HTH_LUXR_2"/>
    <property type="match status" value="1"/>
</dbReference>
<dbReference type="PANTHER" id="PTHR43214:SF24">
    <property type="entry name" value="TRANSCRIPTIONAL REGULATORY PROTEIN NARL-RELATED"/>
    <property type="match status" value="1"/>
</dbReference>
<keyword evidence="3 9" id="KW-0238">DNA-binding</keyword>
<feature type="region of interest" description="Disordered" evidence="6">
    <location>
        <begin position="1"/>
        <end position="25"/>
    </location>
</feature>
<keyword evidence="1 5" id="KW-0597">Phosphoprotein</keyword>
<evidence type="ECO:0000313" key="9">
    <source>
        <dbReference type="EMBL" id="NYG35556.1"/>
    </source>
</evidence>
<dbReference type="RefSeq" id="WP_179461211.1">
    <property type="nucleotide sequence ID" value="NZ_JACBZX010000001.1"/>
</dbReference>
<gene>
    <name evidence="9" type="ORF">BJY28_000025</name>
</gene>
<proteinExistence type="predicted"/>
<evidence type="ECO:0000256" key="6">
    <source>
        <dbReference type="SAM" id="MobiDB-lite"/>
    </source>
</evidence>
<dbReference type="PANTHER" id="PTHR43214">
    <property type="entry name" value="TWO-COMPONENT RESPONSE REGULATOR"/>
    <property type="match status" value="1"/>
</dbReference>
<dbReference type="Pfam" id="PF00196">
    <property type="entry name" value="GerE"/>
    <property type="match status" value="1"/>
</dbReference>
<comment type="caution">
    <text evidence="9">The sequence shown here is derived from an EMBL/GenBank/DDBJ whole genome shotgun (WGS) entry which is preliminary data.</text>
</comment>
<dbReference type="AlphaFoldDB" id="A0A852WXN7"/>
<keyword evidence="4" id="KW-0804">Transcription</keyword>
<evidence type="ECO:0000256" key="3">
    <source>
        <dbReference type="ARBA" id="ARBA00023125"/>
    </source>
</evidence>
<accession>A0A852WXN7</accession>
<dbReference type="PRINTS" id="PR00038">
    <property type="entry name" value="HTHLUXR"/>
</dbReference>
<feature type="domain" description="Response regulatory" evidence="8">
    <location>
        <begin position="30"/>
        <end position="146"/>
    </location>
</feature>
<sequence length="247" mass="25851">MSDGRATGGQHALRNSSADPAGTPEGRTVRVLLVDDDHMVLQGLELMLGAHPRIRVVSAVGSGEEAPAATLAHRPDVVLMDVRMHARDGIETTAVVKALPNPPKVLILTTFDFQDITVGAVRSGADGVLLKTTSPTDLTTAILEVAAGRSYYSPAPASHLTDVVRDDSRSARADGAARALQLLSPRERDTLVLLALGGTNDGIARRLHVSVGTVKSHISAAQAKLGVSSRTELAVLAERGGLLDQET</sequence>
<dbReference type="EMBL" id="JACBZX010000001">
    <property type="protein sequence ID" value="NYG35556.1"/>
    <property type="molecule type" value="Genomic_DNA"/>
</dbReference>
<dbReference type="SMART" id="SM00448">
    <property type="entry name" value="REC"/>
    <property type="match status" value="1"/>
</dbReference>
<dbReference type="InterPro" id="IPR058245">
    <property type="entry name" value="NreC/VraR/RcsB-like_REC"/>
</dbReference>
<dbReference type="InterPro" id="IPR001789">
    <property type="entry name" value="Sig_transdc_resp-reg_receiver"/>
</dbReference>
<dbReference type="SUPFAM" id="SSF46894">
    <property type="entry name" value="C-terminal effector domain of the bipartite response regulators"/>
    <property type="match status" value="1"/>
</dbReference>
<reference evidence="9 10" key="1">
    <citation type="submission" date="2020-07" db="EMBL/GenBank/DDBJ databases">
        <title>Sequencing the genomes of 1000 actinobacteria strains.</title>
        <authorList>
            <person name="Klenk H.-P."/>
        </authorList>
    </citation>
    <scope>NUCLEOTIDE SEQUENCE [LARGE SCALE GENOMIC DNA]</scope>
    <source>
        <strain evidence="9 10">DSM 24723</strain>
    </source>
</reference>
<feature type="modified residue" description="4-aspartylphosphate" evidence="5">
    <location>
        <position position="81"/>
    </location>
</feature>
<evidence type="ECO:0000259" key="8">
    <source>
        <dbReference type="PROSITE" id="PS50110"/>
    </source>
</evidence>
<evidence type="ECO:0000259" key="7">
    <source>
        <dbReference type="PROSITE" id="PS50043"/>
    </source>
</evidence>
<evidence type="ECO:0000256" key="4">
    <source>
        <dbReference type="ARBA" id="ARBA00023163"/>
    </source>
</evidence>
<dbReference type="Pfam" id="PF00072">
    <property type="entry name" value="Response_reg"/>
    <property type="match status" value="1"/>
</dbReference>
<dbReference type="CDD" id="cd17535">
    <property type="entry name" value="REC_NarL-like"/>
    <property type="match status" value="1"/>
</dbReference>
<evidence type="ECO:0000256" key="1">
    <source>
        <dbReference type="ARBA" id="ARBA00022553"/>
    </source>
</evidence>
<dbReference type="InterPro" id="IPR000792">
    <property type="entry name" value="Tscrpt_reg_LuxR_C"/>
</dbReference>
<protein>
    <submittedName>
        <fullName evidence="9">DNA-binding NarL/FixJ family response regulator</fullName>
    </submittedName>
</protein>
<dbReference type="GO" id="GO:0006355">
    <property type="term" value="P:regulation of DNA-templated transcription"/>
    <property type="evidence" value="ECO:0007669"/>
    <property type="project" value="InterPro"/>
</dbReference>
<keyword evidence="2" id="KW-0805">Transcription regulation</keyword>